<keyword evidence="2" id="KW-1185">Reference proteome</keyword>
<evidence type="ECO:0008006" key="3">
    <source>
        <dbReference type="Google" id="ProtNLM"/>
    </source>
</evidence>
<accession>A0A4Y2AMU5</accession>
<dbReference type="AlphaFoldDB" id="A0A4Y2AMU5"/>
<dbReference type="EMBL" id="BGPR01081004">
    <property type="protein sequence ID" value="GBL81118.1"/>
    <property type="molecule type" value="Genomic_DNA"/>
</dbReference>
<dbReference type="Proteomes" id="UP000499080">
    <property type="component" value="Unassembled WGS sequence"/>
</dbReference>
<gene>
    <name evidence="1" type="ORF">AVEN_107593_1</name>
</gene>
<organism evidence="1 2">
    <name type="scientific">Araneus ventricosus</name>
    <name type="common">Orbweaver spider</name>
    <name type="synonym">Epeira ventricosa</name>
    <dbReference type="NCBI Taxonomy" id="182803"/>
    <lineage>
        <taxon>Eukaryota</taxon>
        <taxon>Metazoa</taxon>
        <taxon>Ecdysozoa</taxon>
        <taxon>Arthropoda</taxon>
        <taxon>Chelicerata</taxon>
        <taxon>Arachnida</taxon>
        <taxon>Araneae</taxon>
        <taxon>Araneomorphae</taxon>
        <taxon>Entelegynae</taxon>
        <taxon>Araneoidea</taxon>
        <taxon>Araneidae</taxon>
        <taxon>Araneus</taxon>
    </lineage>
</organism>
<reference evidence="1 2" key="1">
    <citation type="journal article" date="2019" name="Sci. Rep.">
        <title>Orb-weaving spider Araneus ventricosus genome elucidates the spidroin gene catalogue.</title>
        <authorList>
            <person name="Kono N."/>
            <person name="Nakamura H."/>
            <person name="Ohtoshi R."/>
            <person name="Moran D.A.P."/>
            <person name="Shinohara A."/>
            <person name="Yoshida Y."/>
            <person name="Fujiwara M."/>
            <person name="Mori M."/>
            <person name="Tomita M."/>
            <person name="Arakawa K."/>
        </authorList>
    </citation>
    <scope>NUCLEOTIDE SEQUENCE [LARGE SCALE GENOMIC DNA]</scope>
</reference>
<name>A0A4Y2AMU5_ARAVE</name>
<evidence type="ECO:0000313" key="2">
    <source>
        <dbReference type="Proteomes" id="UP000499080"/>
    </source>
</evidence>
<protein>
    <recommendedName>
        <fullName evidence="3">Reverse transcriptase domain-containing protein</fullName>
    </recommendedName>
</protein>
<evidence type="ECO:0000313" key="1">
    <source>
        <dbReference type="EMBL" id="GBL81118.1"/>
    </source>
</evidence>
<proteinExistence type="predicted"/>
<sequence length="116" mass="13027">MKPDLAPTLKTSAPHKKGAVVEYLWNIYVNRVLEINSEKVFLQAFADDLGLVTAGSVRKELEINTSEALELILLTLVELKLELSVGKCQGLVRHQKRKGQNIFNRKPIFKINGQSI</sequence>
<comment type="caution">
    <text evidence="1">The sequence shown here is derived from an EMBL/GenBank/DDBJ whole genome shotgun (WGS) entry which is preliminary data.</text>
</comment>